<evidence type="ECO:0000256" key="3">
    <source>
        <dbReference type="ARBA" id="ARBA00022840"/>
    </source>
</evidence>
<name>A0A1H1GZV2_9ACTN</name>
<dbReference type="GO" id="GO:0005524">
    <property type="term" value="F:ATP binding"/>
    <property type="evidence" value="ECO:0007669"/>
    <property type="project" value="UniProtKB-KW"/>
</dbReference>
<dbReference type="GO" id="GO:0015418">
    <property type="term" value="F:ABC-type quaternary ammonium compound transporting activity"/>
    <property type="evidence" value="ECO:0007669"/>
    <property type="project" value="UniProtKB-EC"/>
</dbReference>
<dbReference type="FunFam" id="3.40.50.300:FF:000425">
    <property type="entry name" value="Probable ABC transporter, ATP-binding subunit"/>
    <property type="match status" value="1"/>
</dbReference>
<dbReference type="AlphaFoldDB" id="A0A1H1GZV2"/>
<dbReference type="EMBL" id="FNKO01000002">
    <property type="protein sequence ID" value="SDR18681.1"/>
    <property type="molecule type" value="Genomic_DNA"/>
</dbReference>
<dbReference type="SUPFAM" id="SSF50331">
    <property type="entry name" value="MOP-like"/>
    <property type="match status" value="1"/>
</dbReference>
<dbReference type="STRING" id="995062.SAMN04489718_4005"/>
<reference evidence="7" key="1">
    <citation type="submission" date="2016-10" db="EMBL/GenBank/DDBJ databases">
        <authorList>
            <person name="Varghese N."/>
            <person name="Submissions S."/>
        </authorList>
    </citation>
    <scope>NUCLEOTIDE SEQUENCE [LARGE SCALE GENOMIC DNA]</scope>
    <source>
        <strain evidence="7">DSM 45459</strain>
    </source>
</reference>
<evidence type="ECO:0000256" key="2">
    <source>
        <dbReference type="ARBA" id="ARBA00022741"/>
    </source>
</evidence>
<dbReference type="InterPro" id="IPR017871">
    <property type="entry name" value="ABC_transporter-like_CS"/>
</dbReference>
<evidence type="ECO:0000256" key="1">
    <source>
        <dbReference type="ARBA" id="ARBA00022448"/>
    </source>
</evidence>
<dbReference type="Gene3D" id="3.40.50.300">
    <property type="entry name" value="P-loop containing nucleotide triphosphate hydrolases"/>
    <property type="match status" value="1"/>
</dbReference>
<proteinExistence type="predicted"/>
<dbReference type="InterPro" id="IPR003593">
    <property type="entry name" value="AAA+_ATPase"/>
</dbReference>
<keyword evidence="3 6" id="KW-0067">ATP-binding</keyword>
<dbReference type="InterPro" id="IPR027417">
    <property type="entry name" value="P-loop_NTPase"/>
</dbReference>
<evidence type="ECO:0000313" key="6">
    <source>
        <dbReference type="EMBL" id="SDR18681.1"/>
    </source>
</evidence>
<keyword evidence="7" id="KW-1185">Reference proteome</keyword>
<dbReference type="SMART" id="SM00382">
    <property type="entry name" value="AAA"/>
    <property type="match status" value="1"/>
</dbReference>
<dbReference type="PROSITE" id="PS50893">
    <property type="entry name" value="ABC_TRANSPORTER_2"/>
    <property type="match status" value="1"/>
</dbReference>
<sequence>MRTFEVHDAAVPEVRQRDEGLRLEGVTVRYGSTTALSGIDLSAPSGEVLAVLGPSGGGKSTLLRTVAGLEGSSRGSVRFGGQDLSGVPVHRRGFGMVFQDGQLFGHRDVAGNVEFGLRMRSVGRRERRREVARLLELVGLAGYQRRKVGELSGGQAQRVALARALAARPRLLLLDEPLSGLDRMLRERLAVDLAELLSDSATTAVVVTHDLDEAFTLADRVAVLSEGRVLQEERPRRLWTRPADEEVAGFLGCTTFLRGRIEDGIASCPLGSVPCPGEHAGEVLLGLRATGVRAHRSGTERNRGARGEVVRRSHRHDHVRLTVAVPELAGVDRLEAVVADTEVPEPGEEVALEIDPAGTALLGR</sequence>
<dbReference type="SUPFAM" id="SSF52540">
    <property type="entry name" value="P-loop containing nucleoside triphosphate hydrolases"/>
    <property type="match status" value="1"/>
</dbReference>
<dbReference type="PANTHER" id="PTHR42781">
    <property type="entry name" value="SPERMIDINE/PUTRESCINE IMPORT ATP-BINDING PROTEIN POTA"/>
    <property type="match status" value="1"/>
</dbReference>
<dbReference type="PROSITE" id="PS00211">
    <property type="entry name" value="ABC_TRANSPORTER_1"/>
    <property type="match status" value="1"/>
</dbReference>
<dbReference type="InterPro" id="IPR050093">
    <property type="entry name" value="ABC_SmlMolc_Importer"/>
</dbReference>
<keyword evidence="2" id="KW-0547">Nucleotide-binding</keyword>
<dbReference type="Proteomes" id="UP000199301">
    <property type="component" value="Unassembled WGS sequence"/>
</dbReference>
<keyword evidence="1" id="KW-0813">Transport</keyword>
<dbReference type="OrthoDB" id="9802264at2"/>
<feature type="domain" description="ABC transporter" evidence="5">
    <location>
        <begin position="21"/>
        <end position="251"/>
    </location>
</feature>
<gene>
    <name evidence="6" type="ORF">SAMN04489718_4005</name>
</gene>
<evidence type="ECO:0000256" key="4">
    <source>
        <dbReference type="ARBA" id="ARBA00066388"/>
    </source>
</evidence>
<dbReference type="RefSeq" id="WP_092526758.1">
    <property type="nucleotide sequence ID" value="NZ_FNKO01000002.1"/>
</dbReference>
<dbReference type="PANTHER" id="PTHR42781:SF4">
    <property type="entry name" value="SPERMIDINE_PUTRESCINE IMPORT ATP-BINDING PROTEIN POTA"/>
    <property type="match status" value="1"/>
</dbReference>
<dbReference type="EC" id="7.6.2.9" evidence="4"/>
<dbReference type="Pfam" id="PF00005">
    <property type="entry name" value="ABC_tran"/>
    <property type="match status" value="1"/>
</dbReference>
<evidence type="ECO:0000259" key="5">
    <source>
        <dbReference type="PROSITE" id="PS50893"/>
    </source>
</evidence>
<organism evidence="6 7">
    <name type="scientific">Actinopolyspora saharensis</name>
    <dbReference type="NCBI Taxonomy" id="995062"/>
    <lineage>
        <taxon>Bacteria</taxon>
        <taxon>Bacillati</taxon>
        <taxon>Actinomycetota</taxon>
        <taxon>Actinomycetes</taxon>
        <taxon>Actinopolysporales</taxon>
        <taxon>Actinopolysporaceae</taxon>
        <taxon>Actinopolyspora</taxon>
    </lineage>
</organism>
<dbReference type="InterPro" id="IPR003439">
    <property type="entry name" value="ABC_transporter-like_ATP-bd"/>
</dbReference>
<accession>A0A1H1GZV2</accession>
<protein>
    <recommendedName>
        <fullName evidence="4">ABC-type quaternary amine transporter</fullName>
        <ecNumber evidence="4">7.6.2.9</ecNumber>
    </recommendedName>
</protein>
<dbReference type="InterPro" id="IPR008995">
    <property type="entry name" value="Mo/tungstate-bd_C_term_dom"/>
</dbReference>
<dbReference type="GO" id="GO:0016887">
    <property type="term" value="F:ATP hydrolysis activity"/>
    <property type="evidence" value="ECO:0007669"/>
    <property type="project" value="InterPro"/>
</dbReference>
<evidence type="ECO:0000313" key="7">
    <source>
        <dbReference type="Proteomes" id="UP000199301"/>
    </source>
</evidence>
<dbReference type="GO" id="GO:0043190">
    <property type="term" value="C:ATP-binding cassette (ABC) transporter complex"/>
    <property type="evidence" value="ECO:0007669"/>
    <property type="project" value="InterPro"/>
</dbReference>